<feature type="binding site" evidence="3">
    <location>
        <position position="229"/>
    </location>
    <ligand>
        <name>ATP</name>
        <dbReference type="ChEBI" id="CHEBI:30616"/>
    </ligand>
</feature>
<dbReference type="AlphaFoldDB" id="A0AAW1SN70"/>
<accession>A0AAW1SN70</accession>
<comment type="caution">
    <text evidence="7">The sequence shown here is derived from an EMBL/GenBank/DDBJ whole genome shotgun (WGS) entry which is preliminary data.</text>
</comment>
<dbReference type="InterPro" id="IPR000719">
    <property type="entry name" value="Prot_kinase_dom"/>
</dbReference>
<feature type="domain" description="Protein kinase" evidence="6">
    <location>
        <begin position="200"/>
        <end position="300"/>
    </location>
</feature>
<dbReference type="InterPro" id="IPR001245">
    <property type="entry name" value="Ser-Thr/Tyr_kinase_cat_dom"/>
</dbReference>
<dbReference type="Pfam" id="PF07714">
    <property type="entry name" value="PK_Tyr_Ser-Thr"/>
    <property type="match status" value="1"/>
</dbReference>
<dbReference type="SUPFAM" id="SSF56112">
    <property type="entry name" value="Protein kinase-like (PK-like)"/>
    <property type="match status" value="1"/>
</dbReference>
<evidence type="ECO:0000256" key="1">
    <source>
        <dbReference type="ARBA" id="ARBA00022741"/>
    </source>
</evidence>
<dbReference type="Gene3D" id="3.30.200.20">
    <property type="entry name" value="Phosphorylase Kinase, domain 1"/>
    <property type="match status" value="1"/>
</dbReference>
<evidence type="ECO:0000256" key="4">
    <source>
        <dbReference type="SAM" id="MobiDB-lite"/>
    </source>
</evidence>
<dbReference type="PANTHER" id="PTHR47989:SF62">
    <property type="entry name" value="OS05G0423500 PROTEIN"/>
    <property type="match status" value="1"/>
</dbReference>
<dbReference type="InterPro" id="IPR017441">
    <property type="entry name" value="Protein_kinase_ATP_BS"/>
</dbReference>
<keyword evidence="5" id="KW-1133">Transmembrane helix</keyword>
<keyword evidence="5" id="KW-0472">Membrane</keyword>
<dbReference type="GO" id="GO:0005524">
    <property type="term" value="F:ATP binding"/>
    <property type="evidence" value="ECO:0007669"/>
    <property type="project" value="UniProtKB-UniRule"/>
</dbReference>
<dbReference type="PANTHER" id="PTHR47989">
    <property type="entry name" value="OS01G0750732 PROTEIN"/>
    <property type="match status" value="1"/>
</dbReference>
<keyword evidence="8" id="KW-1185">Reference proteome</keyword>
<dbReference type="PROSITE" id="PS50011">
    <property type="entry name" value="PROTEIN_KINASE_DOM"/>
    <property type="match status" value="1"/>
</dbReference>
<keyword evidence="2 3" id="KW-0067">ATP-binding</keyword>
<gene>
    <name evidence="7" type="ORF">WJX84_012228</name>
</gene>
<name>A0AAW1SN70_9CHLO</name>
<feature type="compositionally biased region" description="Low complexity" evidence="4">
    <location>
        <begin position="126"/>
        <end position="147"/>
    </location>
</feature>
<keyword evidence="1 3" id="KW-0547">Nucleotide-binding</keyword>
<keyword evidence="5" id="KW-0812">Transmembrane</keyword>
<dbReference type="Proteomes" id="UP001485043">
    <property type="component" value="Unassembled WGS sequence"/>
</dbReference>
<protein>
    <recommendedName>
        <fullName evidence="6">Protein kinase domain-containing protein</fullName>
    </recommendedName>
</protein>
<reference evidence="7 8" key="1">
    <citation type="journal article" date="2024" name="Nat. Commun.">
        <title>Phylogenomics reveals the evolutionary origins of lichenization in chlorophyte algae.</title>
        <authorList>
            <person name="Puginier C."/>
            <person name="Libourel C."/>
            <person name="Otte J."/>
            <person name="Skaloud P."/>
            <person name="Haon M."/>
            <person name="Grisel S."/>
            <person name="Petersen M."/>
            <person name="Berrin J.G."/>
            <person name="Delaux P.M."/>
            <person name="Dal Grande F."/>
            <person name="Keller J."/>
        </authorList>
    </citation>
    <scope>NUCLEOTIDE SEQUENCE [LARGE SCALE GENOMIC DNA]</scope>
    <source>
        <strain evidence="7 8">SAG 2523</strain>
    </source>
</reference>
<evidence type="ECO:0000256" key="3">
    <source>
        <dbReference type="PROSITE-ProRule" id="PRU10141"/>
    </source>
</evidence>
<evidence type="ECO:0000259" key="6">
    <source>
        <dbReference type="PROSITE" id="PS50011"/>
    </source>
</evidence>
<evidence type="ECO:0000313" key="7">
    <source>
        <dbReference type="EMBL" id="KAK9848408.1"/>
    </source>
</evidence>
<sequence>MVPTTQRSERRSSSSYAKGRELLQVGTPGAITLTPNAPAPAPAKSGGLSGGVIAAIVVVAIVVVLFIVAKSILLGWCLMKREKRKQREAIERIKIGVQNQERLEAENAMYDAQKPVVKQLNAKSMASTDDGGSGALSSSDDSSSMNGSGNGTQNGRITRGSSEPSSAMSQGRSDHSSLGSNPDKAITIDPSEIELEKDANGNFVLLGVGTYGRVYKGLRHGTTEVAVKKLIADDSASILKSFRREINVLHQLSHDKHIVQFYGKCLDQGNTMLVLEYMEDVSFPATHRLVLQFKCLQFHQ</sequence>
<feature type="region of interest" description="Disordered" evidence="4">
    <location>
        <begin position="124"/>
        <end position="186"/>
    </location>
</feature>
<organism evidence="7 8">
    <name type="scientific">Apatococcus fuscideae</name>
    <dbReference type="NCBI Taxonomy" id="2026836"/>
    <lineage>
        <taxon>Eukaryota</taxon>
        <taxon>Viridiplantae</taxon>
        <taxon>Chlorophyta</taxon>
        <taxon>core chlorophytes</taxon>
        <taxon>Trebouxiophyceae</taxon>
        <taxon>Chlorellales</taxon>
        <taxon>Chlorellaceae</taxon>
        <taxon>Apatococcus</taxon>
    </lineage>
</organism>
<dbReference type="EMBL" id="JALJOV010001400">
    <property type="protein sequence ID" value="KAK9848408.1"/>
    <property type="molecule type" value="Genomic_DNA"/>
</dbReference>
<evidence type="ECO:0000256" key="5">
    <source>
        <dbReference type="SAM" id="Phobius"/>
    </source>
</evidence>
<dbReference type="InterPro" id="IPR011009">
    <property type="entry name" value="Kinase-like_dom_sf"/>
</dbReference>
<dbReference type="PROSITE" id="PS00107">
    <property type="entry name" value="PROTEIN_KINASE_ATP"/>
    <property type="match status" value="1"/>
</dbReference>
<dbReference type="GO" id="GO:0004672">
    <property type="term" value="F:protein kinase activity"/>
    <property type="evidence" value="ECO:0007669"/>
    <property type="project" value="InterPro"/>
</dbReference>
<proteinExistence type="predicted"/>
<feature type="compositionally biased region" description="Polar residues" evidence="4">
    <location>
        <begin position="153"/>
        <end position="180"/>
    </location>
</feature>
<evidence type="ECO:0000256" key="2">
    <source>
        <dbReference type="ARBA" id="ARBA00022840"/>
    </source>
</evidence>
<evidence type="ECO:0000313" key="8">
    <source>
        <dbReference type="Proteomes" id="UP001485043"/>
    </source>
</evidence>
<feature type="transmembrane region" description="Helical" evidence="5">
    <location>
        <begin position="52"/>
        <end position="78"/>
    </location>
</feature>